<dbReference type="Gene3D" id="3.40.50.2000">
    <property type="entry name" value="Glycogen Phosphorylase B"/>
    <property type="match status" value="2"/>
</dbReference>
<reference evidence="2" key="1">
    <citation type="journal article" date="2019" name="Int. J. Syst. Evol. Microbiol.">
        <title>The Global Catalogue of Microorganisms (GCM) 10K type strain sequencing project: providing services to taxonomists for standard genome sequencing and annotation.</title>
        <authorList>
            <consortium name="The Broad Institute Genomics Platform"/>
            <consortium name="The Broad Institute Genome Sequencing Center for Infectious Disease"/>
            <person name="Wu L."/>
            <person name="Ma J."/>
        </authorList>
    </citation>
    <scope>NUCLEOTIDE SEQUENCE [LARGE SCALE GENOMIC DNA]</scope>
    <source>
        <strain evidence="2">JCM 12398</strain>
    </source>
</reference>
<dbReference type="Proteomes" id="UP001501266">
    <property type="component" value="Unassembled WGS sequence"/>
</dbReference>
<evidence type="ECO:0008006" key="3">
    <source>
        <dbReference type="Google" id="ProtNLM"/>
    </source>
</evidence>
<organism evidence="1 2">
    <name type="scientific">Agrococcus citreus</name>
    <dbReference type="NCBI Taxonomy" id="84643"/>
    <lineage>
        <taxon>Bacteria</taxon>
        <taxon>Bacillati</taxon>
        <taxon>Actinomycetota</taxon>
        <taxon>Actinomycetes</taxon>
        <taxon>Micrococcales</taxon>
        <taxon>Microbacteriaceae</taxon>
        <taxon>Agrococcus</taxon>
    </lineage>
</organism>
<accession>A0ABP4JJ59</accession>
<dbReference type="EMBL" id="BAAAKK010000003">
    <property type="protein sequence ID" value="GAA1421432.1"/>
    <property type="molecule type" value="Genomic_DNA"/>
</dbReference>
<keyword evidence="2" id="KW-1185">Reference proteome</keyword>
<evidence type="ECO:0000313" key="1">
    <source>
        <dbReference type="EMBL" id="GAA1421432.1"/>
    </source>
</evidence>
<proteinExistence type="predicted"/>
<protein>
    <recommendedName>
        <fullName evidence="3">D-inositol 3-phosphate glycosyltransferase</fullName>
    </recommendedName>
</protein>
<dbReference type="SUPFAM" id="SSF53756">
    <property type="entry name" value="UDP-Glycosyltransferase/glycogen phosphorylase"/>
    <property type="match status" value="1"/>
</dbReference>
<comment type="caution">
    <text evidence="1">The sequence shown here is derived from an EMBL/GenBank/DDBJ whole genome shotgun (WGS) entry which is preliminary data.</text>
</comment>
<dbReference type="RefSeq" id="WP_343918487.1">
    <property type="nucleotide sequence ID" value="NZ_BAAAKK010000003.1"/>
</dbReference>
<sequence length="377" mass="42096">MTTTRPSGAAIDARPSDRRTIRVASVPAAHVYVQHLAPVTDRLQLPFVERLPDPDPDDPARPAGAKWWPPTMLEPEWVRTHPEFDLMHLQFGFDARTPAQLAELVDALRETGRPLVYTVHDLRNPHHATRNAHDEQLDVLVPAADALITLTPGAAAEIRRRWGVEALVLPHPHVVDLETMRQTADRMQRAAGEPFRVGVHVKSLRSSMNPLPVLRVLAEAVRELPNAVLQVNGHTDVLRAGERFERPLAEFLERAAADGLLELHVHDFLDDDALWAYLGSLDVSVLPYRFGTHSGWLEACRDLGTAVIAPDCGYYREQGPVLEYRNHDDDFDPASLRAALHRAYGSPAPAPLRVQHRVSQRDEIASAHARLYESLVT</sequence>
<gene>
    <name evidence="1" type="ORF">GCM10009640_12380</name>
</gene>
<name>A0ABP4JJ59_9MICO</name>
<evidence type="ECO:0000313" key="2">
    <source>
        <dbReference type="Proteomes" id="UP001501266"/>
    </source>
</evidence>